<reference evidence="2" key="1">
    <citation type="journal article" date="2017" name="Genes (Basel)">
        <title>Genome Analysis of a Novel Broad Host Range Proteobacteria Phage Isolated from a Bioreactor Treating Industrial Wastewater.</title>
        <authorList>
            <person name="de Leeuw M."/>
            <person name="Baron M."/>
            <person name="Brenner A."/>
            <person name="Kushmaro A."/>
        </authorList>
    </citation>
    <scope>NUCLEOTIDE SEQUENCE [LARGE SCALE GENOMIC DNA]</scope>
</reference>
<gene>
    <name evidence="1" type="ORF">BB738_0460</name>
</gene>
<evidence type="ECO:0000313" key="2">
    <source>
        <dbReference type="Proteomes" id="UP000225023"/>
    </source>
</evidence>
<dbReference type="EMBL" id="KX660669">
    <property type="protein sequence ID" value="APL99504.1"/>
    <property type="molecule type" value="Genomic_DNA"/>
</dbReference>
<name>A0A1L5C072_9CAUD</name>
<accession>A0A1L5C072</accession>
<organism evidence="1 2">
    <name type="scientific">Aquamicrobium phage P14</name>
    <dbReference type="NCBI Taxonomy" id="1927013"/>
    <lineage>
        <taxon>Viruses</taxon>
        <taxon>Duplodnaviria</taxon>
        <taxon>Heunggongvirae</taxon>
        <taxon>Uroviricota</taxon>
        <taxon>Caudoviricetes</taxon>
        <taxon>Autographivirales</taxon>
        <taxon>Autonotataviridae</taxon>
        <taxon>Aqualcavirus</taxon>
        <taxon>Aqualcavirus P14</taxon>
    </lineage>
</organism>
<sequence length="91" mass="10142">MAASEQSLGVLHQMLADDMLDLLKKAKNGEVELTAANRQVIAKFLKDNMITKAPDENNALGAIERQLAEREARRRALSEKEIEDAVSQEIH</sequence>
<proteinExistence type="predicted"/>
<dbReference type="InterPro" id="IPR024345">
    <property type="entry name" value="DNA_matur_Phage_T7-like"/>
</dbReference>
<dbReference type="Pfam" id="PF11123">
    <property type="entry name" value="DNA_Packaging_2"/>
    <property type="match status" value="1"/>
</dbReference>
<keyword evidence="2" id="KW-1185">Reference proteome</keyword>
<dbReference type="Proteomes" id="UP000225023">
    <property type="component" value="Segment"/>
</dbReference>
<evidence type="ECO:0000313" key="1">
    <source>
        <dbReference type="EMBL" id="APL99504.1"/>
    </source>
</evidence>
<protein>
    <submittedName>
        <fullName evidence="1">Putative DNA maturase A</fullName>
    </submittedName>
</protein>